<dbReference type="InterPro" id="IPR043129">
    <property type="entry name" value="ATPase_NBD"/>
</dbReference>
<keyword evidence="4" id="KW-1185">Reference proteome</keyword>
<evidence type="ECO:0000256" key="1">
    <source>
        <dbReference type="ARBA" id="ARBA00006479"/>
    </source>
</evidence>
<comment type="similarity">
    <text evidence="1">Belongs to the ROK (NagC/XylR) family.</text>
</comment>
<dbReference type="InterPro" id="IPR036388">
    <property type="entry name" value="WH-like_DNA-bd_sf"/>
</dbReference>
<name>A0ABY7K355_9ACTN</name>
<dbReference type="SUPFAM" id="SSF46785">
    <property type="entry name" value="Winged helix' DNA-binding domain"/>
    <property type="match status" value="1"/>
</dbReference>
<evidence type="ECO:0000313" key="4">
    <source>
        <dbReference type="Proteomes" id="UP001164693"/>
    </source>
</evidence>
<dbReference type="InterPro" id="IPR000835">
    <property type="entry name" value="HTH_MarR-typ"/>
</dbReference>
<dbReference type="SUPFAM" id="SSF53067">
    <property type="entry name" value="Actin-like ATPase domain"/>
    <property type="match status" value="1"/>
</dbReference>
<accession>A0ABY7K355</accession>
<evidence type="ECO:0000259" key="2">
    <source>
        <dbReference type="Pfam" id="PF12802"/>
    </source>
</evidence>
<evidence type="ECO:0000313" key="3">
    <source>
        <dbReference type="EMBL" id="WAX59276.1"/>
    </source>
</evidence>
<proteinExistence type="inferred from homology"/>
<dbReference type="PANTHER" id="PTHR18964:SF173">
    <property type="entry name" value="GLUCOKINASE"/>
    <property type="match status" value="1"/>
</dbReference>
<dbReference type="InterPro" id="IPR036390">
    <property type="entry name" value="WH_DNA-bd_sf"/>
</dbReference>
<dbReference type="Pfam" id="PF00480">
    <property type="entry name" value="ROK"/>
    <property type="match status" value="1"/>
</dbReference>
<dbReference type="Gene3D" id="3.30.420.40">
    <property type="match status" value="2"/>
</dbReference>
<reference evidence="3" key="1">
    <citation type="submission" date="2022-05" db="EMBL/GenBank/DDBJ databases">
        <title>Jatrophihabitans sp. SB3-54 whole genome sequence.</title>
        <authorList>
            <person name="Suh M.K."/>
            <person name="Eom M.K."/>
            <person name="Kim J.S."/>
            <person name="Kim H.S."/>
            <person name="Do H.E."/>
            <person name="Shin Y.K."/>
            <person name="Lee J.-S."/>
        </authorList>
    </citation>
    <scope>NUCLEOTIDE SEQUENCE</scope>
    <source>
        <strain evidence="3">SB3-54</strain>
    </source>
</reference>
<sequence length="408" mass="41677">MPLASQHPGRANGRTSSAIRSANRAAIVDVLRRNGRATRAELCTLTGLSRSTVSALVGELAARGLLVERPSALARSGGRPPTVLTLDRSGGLGIGIDIGVRHLAVAVGDLSRTVHAERWWSEPAGHSAPEGIATVLTSVATALREANAERERLIGAAVSIAAPIYAADQTIAEPAVLPGWTGAQLAEALAAELAIPVAIDNDAALGALGETIWGAHAGARSLAYIKLASRVGVGLVLDGAVYRGHAGLAGELGHLTVDPDGPVCWCGSRGCLELYAGGGAILRGLSGYDDDRGGLEAMIDAALGGDAEVIAAVRAAARHLGRGVAALVNLVDPQHVVVGGELSRLAPLLLDPMRDELARYSFVARSGEVAVSSSSLGRRASLLGALALVLTQPSRFGDGTAFHAEGVR</sequence>
<protein>
    <submittedName>
        <fullName evidence="3">ROK family transcriptional regulator</fullName>
    </submittedName>
</protein>
<dbReference type="EMBL" id="CP097463">
    <property type="protein sequence ID" value="WAX59276.1"/>
    <property type="molecule type" value="Genomic_DNA"/>
</dbReference>
<dbReference type="Proteomes" id="UP001164693">
    <property type="component" value="Chromosome"/>
</dbReference>
<gene>
    <name evidence="3" type="ORF">M6B22_05550</name>
</gene>
<dbReference type="RefSeq" id="WP_269445813.1">
    <property type="nucleotide sequence ID" value="NZ_CP097463.1"/>
</dbReference>
<dbReference type="InterPro" id="IPR000600">
    <property type="entry name" value="ROK"/>
</dbReference>
<feature type="domain" description="HTH marR-type" evidence="2">
    <location>
        <begin position="25"/>
        <end position="72"/>
    </location>
</feature>
<organism evidence="3 4">
    <name type="scientific">Jatrophihabitans cynanchi</name>
    <dbReference type="NCBI Taxonomy" id="2944128"/>
    <lineage>
        <taxon>Bacteria</taxon>
        <taxon>Bacillati</taxon>
        <taxon>Actinomycetota</taxon>
        <taxon>Actinomycetes</taxon>
        <taxon>Jatrophihabitantales</taxon>
        <taxon>Jatrophihabitantaceae</taxon>
        <taxon>Jatrophihabitans</taxon>
    </lineage>
</organism>
<dbReference type="Pfam" id="PF12802">
    <property type="entry name" value="MarR_2"/>
    <property type="match status" value="1"/>
</dbReference>
<dbReference type="Gene3D" id="1.10.10.10">
    <property type="entry name" value="Winged helix-like DNA-binding domain superfamily/Winged helix DNA-binding domain"/>
    <property type="match status" value="1"/>
</dbReference>
<dbReference type="PANTHER" id="PTHR18964">
    <property type="entry name" value="ROK (REPRESSOR, ORF, KINASE) FAMILY"/>
    <property type="match status" value="1"/>
</dbReference>